<name>A0A9D3QFQ0_MEGAT</name>
<organism evidence="1 2">
    <name type="scientific">Megalops atlanticus</name>
    <name type="common">Tarpon</name>
    <name type="synonym">Clupea gigantea</name>
    <dbReference type="NCBI Taxonomy" id="7932"/>
    <lineage>
        <taxon>Eukaryota</taxon>
        <taxon>Metazoa</taxon>
        <taxon>Chordata</taxon>
        <taxon>Craniata</taxon>
        <taxon>Vertebrata</taxon>
        <taxon>Euteleostomi</taxon>
        <taxon>Actinopterygii</taxon>
        <taxon>Neopterygii</taxon>
        <taxon>Teleostei</taxon>
        <taxon>Elopiformes</taxon>
        <taxon>Megalopidae</taxon>
        <taxon>Megalops</taxon>
    </lineage>
</organism>
<dbReference type="Proteomes" id="UP001046870">
    <property type="component" value="Chromosome 3"/>
</dbReference>
<proteinExistence type="predicted"/>
<protein>
    <recommendedName>
        <fullName evidence="3">NEDD4-binding protein 2-like 1</fullName>
    </recommendedName>
</protein>
<dbReference type="PANTHER" id="PTHR13308">
    <property type="entry name" value="NEDD4-BINDING PROTEIN 2-LIKE 1"/>
    <property type="match status" value="1"/>
</dbReference>
<sequence>MSRRNRPHLYLLRGLPGSRKTKLAWKIMRKYHHSGVILSTDDYFIDNGFMDFDFRELNVAHQWNRERACKAMEEGIHPIIIDNTNMRRCEMKPYVQMGLDNRYFIILRTAPDTWRCTVEELHEWCYDIATELASAGLVQPGTNWRHFEAKRRIRSAQERQLANNRPTREH</sequence>
<evidence type="ECO:0000313" key="1">
    <source>
        <dbReference type="EMBL" id="KAG7484426.1"/>
    </source>
</evidence>
<dbReference type="AlphaFoldDB" id="A0A9D3QFQ0"/>
<evidence type="ECO:0008006" key="3">
    <source>
        <dbReference type="Google" id="ProtNLM"/>
    </source>
</evidence>
<accession>A0A9D3QFQ0</accession>
<dbReference type="InterPro" id="IPR027417">
    <property type="entry name" value="P-loop_NTPase"/>
</dbReference>
<gene>
    <name evidence="1" type="ORF">MATL_G00049260</name>
</gene>
<dbReference type="EMBL" id="JAFDVH010000003">
    <property type="protein sequence ID" value="KAG7484426.1"/>
    <property type="molecule type" value="Genomic_DNA"/>
</dbReference>
<dbReference type="Gene3D" id="3.40.50.300">
    <property type="entry name" value="P-loop containing nucleotide triphosphate hydrolases"/>
    <property type="match status" value="1"/>
</dbReference>
<comment type="caution">
    <text evidence="1">The sequence shown here is derived from an EMBL/GenBank/DDBJ whole genome shotgun (WGS) entry which is preliminary data.</text>
</comment>
<dbReference type="InterPro" id="IPR026302">
    <property type="entry name" value="NEDD4-bd_p2"/>
</dbReference>
<dbReference type="OrthoDB" id="3231855at2759"/>
<dbReference type="SUPFAM" id="SSF52540">
    <property type="entry name" value="P-loop containing nucleoside triphosphate hydrolases"/>
    <property type="match status" value="1"/>
</dbReference>
<dbReference type="PANTHER" id="PTHR13308:SF5">
    <property type="entry name" value="NEDD4-BINDING PROTEIN 2-LIKE 1"/>
    <property type="match status" value="1"/>
</dbReference>
<evidence type="ECO:0000313" key="2">
    <source>
        <dbReference type="Proteomes" id="UP001046870"/>
    </source>
</evidence>
<keyword evidence="2" id="KW-1185">Reference proteome</keyword>
<dbReference type="Pfam" id="PF13671">
    <property type="entry name" value="AAA_33"/>
    <property type="match status" value="1"/>
</dbReference>
<reference evidence="1" key="1">
    <citation type="submission" date="2021-01" db="EMBL/GenBank/DDBJ databases">
        <authorList>
            <person name="Zahm M."/>
            <person name="Roques C."/>
            <person name="Cabau C."/>
            <person name="Klopp C."/>
            <person name="Donnadieu C."/>
            <person name="Jouanno E."/>
            <person name="Lampietro C."/>
            <person name="Louis A."/>
            <person name="Herpin A."/>
            <person name="Echchiki A."/>
            <person name="Berthelot C."/>
            <person name="Parey E."/>
            <person name="Roest-Crollius H."/>
            <person name="Braasch I."/>
            <person name="Postlethwait J."/>
            <person name="Bobe J."/>
            <person name="Montfort J."/>
            <person name="Bouchez O."/>
            <person name="Begum T."/>
            <person name="Mejri S."/>
            <person name="Adams A."/>
            <person name="Chen W.-J."/>
            <person name="Guiguen Y."/>
        </authorList>
    </citation>
    <scope>NUCLEOTIDE SEQUENCE</scope>
    <source>
        <strain evidence="1">YG-15Mar2019-1</strain>
        <tissue evidence="1">Brain</tissue>
    </source>
</reference>